<comment type="catalytic activity">
    <reaction evidence="5">
        <text>L-pipecolate + NAD(+) = Delta(1)-piperideine-2-carboxylate + NADH + H(+)</text>
        <dbReference type="Rhea" id="RHEA:30807"/>
        <dbReference type="ChEBI" id="CHEBI:15378"/>
        <dbReference type="ChEBI" id="CHEBI:57540"/>
        <dbReference type="ChEBI" id="CHEBI:57945"/>
        <dbReference type="ChEBI" id="CHEBI:61185"/>
        <dbReference type="ChEBI" id="CHEBI:77631"/>
        <dbReference type="EC" id="1.5.1.1"/>
    </reaction>
    <physiologicalReaction direction="right-to-left" evidence="5">
        <dbReference type="Rhea" id="RHEA:30809"/>
    </physiologicalReaction>
</comment>
<dbReference type="GO" id="GO:0047127">
    <property type="term" value="F:thiomorpholine-carboxylate dehydrogenase activity"/>
    <property type="evidence" value="ECO:0007669"/>
    <property type="project" value="UniProtKB-EC"/>
</dbReference>
<accession>A0AAW1J1I9</accession>
<dbReference type="AlphaFoldDB" id="A0AAW1J1I9"/>
<dbReference type="EMBL" id="JASPKY010000444">
    <property type="protein sequence ID" value="KAK9696672.1"/>
    <property type="molecule type" value="Genomic_DNA"/>
</dbReference>
<evidence type="ECO:0000256" key="3">
    <source>
        <dbReference type="ARBA" id="ARBA00015173"/>
    </source>
</evidence>
<protein>
    <recommendedName>
        <fullName evidence="3">Ketimine reductase mu-crystallin</fullName>
        <ecNumber evidence="16">1.5.1.1</ecNumber>
        <ecNumber evidence="2">1.5.1.25</ecNumber>
    </recommendedName>
    <alternativeName>
        <fullName evidence="17">1-piperideine-2-carboxylate/1-pyrroline-2-carboxylate reductase</fullName>
    </alternativeName>
    <alternativeName>
        <fullName evidence="4">NADP-regulated thyroid-hormone-binding protein</fullName>
    </alternativeName>
</protein>
<evidence type="ECO:0000256" key="16">
    <source>
        <dbReference type="ARBA" id="ARBA00093598"/>
    </source>
</evidence>
<proteinExistence type="inferred from homology"/>
<comment type="similarity">
    <text evidence="1">Belongs to the ornithine cyclodeaminase/mu-crystallin family.</text>
</comment>
<comment type="catalytic activity">
    <reaction evidence="13">
        <text>L-proline + NAD(+) = 1-pyrroline-2-carboxylate + NADH + H(+)</text>
        <dbReference type="Rhea" id="RHEA:20321"/>
        <dbReference type="ChEBI" id="CHEBI:15378"/>
        <dbReference type="ChEBI" id="CHEBI:39785"/>
        <dbReference type="ChEBI" id="CHEBI:57540"/>
        <dbReference type="ChEBI" id="CHEBI:57945"/>
        <dbReference type="ChEBI" id="CHEBI:60039"/>
        <dbReference type="EC" id="1.5.1.1"/>
    </reaction>
    <physiologicalReaction direction="right-to-left" evidence="13">
        <dbReference type="Rhea" id="RHEA:20323"/>
    </physiologicalReaction>
</comment>
<dbReference type="Pfam" id="PF02423">
    <property type="entry name" value="OCD_Mu_crystall"/>
    <property type="match status" value="1"/>
</dbReference>
<evidence type="ECO:0000256" key="4">
    <source>
        <dbReference type="ARBA" id="ARBA00033420"/>
    </source>
</evidence>
<evidence type="ECO:0000313" key="19">
    <source>
        <dbReference type="Proteomes" id="UP001458880"/>
    </source>
</evidence>
<keyword evidence="19" id="KW-1185">Reference proteome</keyword>
<sequence>MAAIKQITSETICKILDWKSVISAVEEAMVNVSEKRAVQNVRSVTQIPKTDNILFAMPGYVNTDKSTALGCKLVTLFPSNAQKNLPSILANILLFNENTGALEVIMDGTEITAWRTAAASVVATKYIRDVNSQNKTLAIIGAGTQAKIHAIAFQQQFKFVKVHVWNRTHEKAEMLCKELQCQSTLHGTIEEYIPFQNVEECVKEADVIVTTTSATTPLIHHKWVKPGVHINGKLWTKSSKNNNRTNSDKNHKLDLITKLGNSYFSK</sequence>
<dbReference type="InterPro" id="IPR003462">
    <property type="entry name" value="ODC_Mu_crystall"/>
</dbReference>
<comment type="caution">
    <text evidence="18">The sequence shown here is derived from an EMBL/GenBank/DDBJ whole genome shotgun (WGS) entry which is preliminary data.</text>
</comment>
<evidence type="ECO:0000256" key="2">
    <source>
        <dbReference type="ARBA" id="ARBA00012883"/>
    </source>
</evidence>
<comment type="catalytic activity">
    <reaction evidence="9">
        <text>(S)-cystathionine ketimine + NADPH + 2 H(+) = (3R,5S)-2,3,5,6,7-pentahydro-1,4-thiazepine-3,5-dicarboxylate + NADP(+)</text>
        <dbReference type="Rhea" id="RHEA:68036"/>
        <dbReference type="ChEBI" id="CHEBI:15378"/>
        <dbReference type="ChEBI" id="CHEBI:57783"/>
        <dbReference type="ChEBI" id="CHEBI:58349"/>
        <dbReference type="ChEBI" id="CHEBI:176808"/>
        <dbReference type="ChEBI" id="CHEBI:176810"/>
    </reaction>
    <physiologicalReaction direction="left-to-right" evidence="9">
        <dbReference type="Rhea" id="RHEA:68037"/>
    </physiologicalReaction>
</comment>
<evidence type="ECO:0000256" key="9">
    <source>
        <dbReference type="ARBA" id="ARBA00093227"/>
    </source>
</evidence>
<evidence type="ECO:0000313" key="18">
    <source>
        <dbReference type="EMBL" id="KAK9696672.1"/>
    </source>
</evidence>
<dbReference type="InterPro" id="IPR036291">
    <property type="entry name" value="NAD(P)-bd_dom_sf"/>
</dbReference>
<evidence type="ECO:0000256" key="1">
    <source>
        <dbReference type="ARBA" id="ARBA00008903"/>
    </source>
</evidence>
<dbReference type="EC" id="1.5.1.25" evidence="2"/>
<comment type="subunit">
    <text evidence="15">Homodimer. Binds the thyroid hormone triiodothyronine (T3); T3 binding inhibits enzymatic activity.</text>
</comment>
<organism evidence="18 19">
    <name type="scientific">Popillia japonica</name>
    <name type="common">Japanese beetle</name>
    <dbReference type="NCBI Taxonomy" id="7064"/>
    <lineage>
        <taxon>Eukaryota</taxon>
        <taxon>Metazoa</taxon>
        <taxon>Ecdysozoa</taxon>
        <taxon>Arthropoda</taxon>
        <taxon>Hexapoda</taxon>
        <taxon>Insecta</taxon>
        <taxon>Pterygota</taxon>
        <taxon>Neoptera</taxon>
        <taxon>Endopterygota</taxon>
        <taxon>Coleoptera</taxon>
        <taxon>Polyphaga</taxon>
        <taxon>Scarabaeiformia</taxon>
        <taxon>Scarabaeidae</taxon>
        <taxon>Rutelinae</taxon>
        <taxon>Popillia</taxon>
    </lineage>
</organism>
<evidence type="ECO:0000256" key="6">
    <source>
        <dbReference type="ARBA" id="ARBA00093197"/>
    </source>
</evidence>
<comment type="catalytic activity">
    <reaction evidence="11">
        <text>(S)-cystathionine ketimine + NADH + 2 H(+) = (3R,5S)-2,3,5,6,7-pentahydro-1,4-thiazepine-3,5-dicarboxylate + NAD(+)</text>
        <dbReference type="Rhea" id="RHEA:68032"/>
        <dbReference type="ChEBI" id="CHEBI:15378"/>
        <dbReference type="ChEBI" id="CHEBI:57540"/>
        <dbReference type="ChEBI" id="CHEBI:57945"/>
        <dbReference type="ChEBI" id="CHEBI:176808"/>
        <dbReference type="ChEBI" id="CHEBI:176810"/>
    </reaction>
    <physiologicalReaction direction="left-to-right" evidence="11">
        <dbReference type="Rhea" id="RHEA:68033"/>
    </physiologicalReaction>
</comment>
<comment type="catalytic activity">
    <reaction evidence="10">
        <text>(R)-lanthionine ketimine + NADPH + 2 H(+) = (3R,5R)-1,4-thiomorpholine-3,5-dicarboxylate + NADP(+)</text>
        <dbReference type="Rhea" id="RHEA:68040"/>
        <dbReference type="ChEBI" id="CHEBI:15378"/>
        <dbReference type="ChEBI" id="CHEBI:57783"/>
        <dbReference type="ChEBI" id="CHEBI:58349"/>
        <dbReference type="ChEBI" id="CHEBI:176891"/>
        <dbReference type="ChEBI" id="CHEBI:176892"/>
    </reaction>
    <physiologicalReaction direction="left-to-right" evidence="10">
        <dbReference type="Rhea" id="RHEA:68041"/>
    </physiologicalReaction>
</comment>
<evidence type="ECO:0000256" key="12">
    <source>
        <dbReference type="ARBA" id="ARBA00093263"/>
    </source>
</evidence>
<reference evidence="18 19" key="1">
    <citation type="journal article" date="2024" name="BMC Genomics">
        <title>De novo assembly and annotation of Popillia japonica's genome with initial clues to its potential as an invasive pest.</title>
        <authorList>
            <person name="Cucini C."/>
            <person name="Boschi S."/>
            <person name="Funari R."/>
            <person name="Cardaioli E."/>
            <person name="Iannotti N."/>
            <person name="Marturano G."/>
            <person name="Paoli F."/>
            <person name="Bruttini M."/>
            <person name="Carapelli A."/>
            <person name="Frati F."/>
            <person name="Nardi F."/>
        </authorList>
    </citation>
    <scope>NUCLEOTIDE SEQUENCE [LARGE SCALE GENOMIC DNA]</scope>
    <source>
        <strain evidence="18">DMR45628</strain>
    </source>
</reference>
<dbReference type="InterPro" id="IPR023401">
    <property type="entry name" value="ODC_N"/>
</dbReference>
<dbReference type="Gene3D" id="3.30.1780.10">
    <property type="entry name" value="ornithine cyclodeaminase, domain 1"/>
    <property type="match status" value="1"/>
</dbReference>
<comment type="catalytic activity">
    <reaction evidence="12">
        <text>(3R)-1,4-thiomorpholine-3-carboxylate + NADP(+) = 3,4-dehydrothiomorpholine-3-carboxylate + NADPH + 2 H(+)</text>
        <dbReference type="Rhea" id="RHEA:12500"/>
        <dbReference type="ChEBI" id="CHEBI:15378"/>
        <dbReference type="ChEBI" id="CHEBI:57783"/>
        <dbReference type="ChEBI" id="CHEBI:58349"/>
        <dbReference type="ChEBI" id="CHEBI:58517"/>
        <dbReference type="ChEBI" id="CHEBI:176873"/>
        <dbReference type="EC" id="1.5.1.25"/>
    </reaction>
    <physiologicalReaction direction="right-to-left" evidence="12">
        <dbReference type="Rhea" id="RHEA:12502"/>
    </physiologicalReaction>
</comment>
<dbReference type="GO" id="GO:0050241">
    <property type="term" value="F:pyrroline-2-carboxylate reductase activity"/>
    <property type="evidence" value="ECO:0007669"/>
    <property type="project" value="UniProtKB-EC"/>
</dbReference>
<evidence type="ECO:0000256" key="8">
    <source>
        <dbReference type="ARBA" id="ARBA00093226"/>
    </source>
</evidence>
<dbReference type="SUPFAM" id="SSF51735">
    <property type="entry name" value="NAD(P)-binding Rossmann-fold domains"/>
    <property type="match status" value="1"/>
</dbReference>
<dbReference type="PIRSF" id="PIRSF001439">
    <property type="entry name" value="CryM"/>
    <property type="match status" value="1"/>
</dbReference>
<comment type="catalytic activity">
    <reaction evidence="7">
        <text>L-proline + NADP(+) = 1-pyrroline-2-carboxylate + NADPH + H(+)</text>
        <dbReference type="Rhea" id="RHEA:20317"/>
        <dbReference type="ChEBI" id="CHEBI:15378"/>
        <dbReference type="ChEBI" id="CHEBI:39785"/>
        <dbReference type="ChEBI" id="CHEBI:57783"/>
        <dbReference type="ChEBI" id="CHEBI:58349"/>
        <dbReference type="ChEBI" id="CHEBI:60039"/>
        <dbReference type="EC" id="1.5.1.1"/>
    </reaction>
    <physiologicalReaction direction="right-to-left" evidence="7">
        <dbReference type="Rhea" id="RHEA:20319"/>
    </physiologicalReaction>
</comment>
<dbReference type="EC" id="1.5.1.1" evidence="16"/>
<evidence type="ECO:0000256" key="13">
    <source>
        <dbReference type="ARBA" id="ARBA00093264"/>
    </source>
</evidence>
<evidence type="ECO:0000256" key="14">
    <source>
        <dbReference type="ARBA" id="ARBA00093273"/>
    </source>
</evidence>
<evidence type="ECO:0000256" key="7">
    <source>
        <dbReference type="ARBA" id="ARBA00093203"/>
    </source>
</evidence>
<gene>
    <name evidence="18" type="ORF">QE152_g31418</name>
</gene>
<name>A0AAW1J1I9_POPJA</name>
<dbReference type="GO" id="GO:0042562">
    <property type="term" value="F:hormone binding"/>
    <property type="evidence" value="ECO:0007669"/>
    <property type="project" value="TreeGrafter"/>
</dbReference>
<dbReference type="PANTHER" id="PTHR13812">
    <property type="entry name" value="KETIMINE REDUCTASE MU-CRYSTALLIN"/>
    <property type="match status" value="1"/>
</dbReference>
<comment type="catalytic activity">
    <reaction evidence="6">
        <text>Delta(2)-thiazoline-2-carboxylate + NADPH + 2 H(+) = L-thiazolidine-2-carboxylate + NADP(+)</text>
        <dbReference type="Rhea" id="RHEA:68072"/>
        <dbReference type="ChEBI" id="CHEBI:15378"/>
        <dbReference type="ChEBI" id="CHEBI:57783"/>
        <dbReference type="ChEBI" id="CHEBI:58349"/>
        <dbReference type="ChEBI" id="CHEBI:176895"/>
        <dbReference type="ChEBI" id="CHEBI:176896"/>
    </reaction>
    <physiologicalReaction direction="left-to-right" evidence="6">
        <dbReference type="Rhea" id="RHEA:68073"/>
    </physiologicalReaction>
</comment>
<dbReference type="GO" id="GO:0005737">
    <property type="term" value="C:cytoplasm"/>
    <property type="evidence" value="ECO:0007669"/>
    <property type="project" value="TreeGrafter"/>
</dbReference>
<evidence type="ECO:0000256" key="17">
    <source>
        <dbReference type="ARBA" id="ARBA00093650"/>
    </source>
</evidence>
<dbReference type="Gene3D" id="3.40.50.720">
    <property type="entry name" value="NAD(P)-binding Rossmann-like Domain"/>
    <property type="match status" value="1"/>
</dbReference>
<dbReference type="PANTHER" id="PTHR13812:SF19">
    <property type="entry name" value="KETIMINE REDUCTASE MU-CRYSTALLIN"/>
    <property type="match status" value="1"/>
</dbReference>
<evidence type="ECO:0000256" key="11">
    <source>
        <dbReference type="ARBA" id="ARBA00093250"/>
    </source>
</evidence>
<comment type="catalytic activity">
    <reaction evidence="14">
        <text>L-pipecolate + NADP(+) = Delta(1)-piperideine-2-carboxylate + NADPH + H(+)</text>
        <dbReference type="Rhea" id="RHEA:12524"/>
        <dbReference type="ChEBI" id="CHEBI:15378"/>
        <dbReference type="ChEBI" id="CHEBI:57783"/>
        <dbReference type="ChEBI" id="CHEBI:58349"/>
        <dbReference type="ChEBI" id="CHEBI:61185"/>
        <dbReference type="ChEBI" id="CHEBI:77631"/>
        <dbReference type="EC" id="1.5.1.1"/>
    </reaction>
    <physiologicalReaction direction="right-to-left" evidence="14">
        <dbReference type="Rhea" id="RHEA:12526"/>
    </physiologicalReaction>
</comment>
<comment type="catalytic activity">
    <reaction evidence="8">
        <text>(3R)-1,4-thiomorpholine-3-carboxylate + NAD(+) = 3,4-dehydrothiomorpholine-3-carboxylate + NADH + 2 H(+)</text>
        <dbReference type="Rhea" id="RHEA:12504"/>
        <dbReference type="ChEBI" id="CHEBI:15378"/>
        <dbReference type="ChEBI" id="CHEBI:57540"/>
        <dbReference type="ChEBI" id="CHEBI:57945"/>
        <dbReference type="ChEBI" id="CHEBI:58517"/>
        <dbReference type="ChEBI" id="CHEBI:176873"/>
        <dbReference type="EC" id="1.5.1.25"/>
    </reaction>
    <physiologicalReaction direction="right-to-left" evidence="8">
        <dbReference type="Rhea" id="RHEA:12506"/>
    </physiologicalReaction>
</comment>
<evidence type="ECO:0000256" key="10">
    <source>
        <dbReference type="ARBA" id="ARBA00093248"/>
    </source>
</evidence>
<evidence type="ECO:0000256" key="5">
    <source>
        <dbReference type="ARBA" id="ARBA00093190"/>
    </source>
</evidence>
<evidence type="ECO:0000256" key="15">
    <source>
        <dbReference type="ARBA" id="ARBA00093567"/>
    </source>
</evidence>
<dbReference type="Proteomes" id="UP001458880">
    <property type="component" value="Unassembled WGS sequence"/>
</dbReference>